<reference evidence="5" key="1">
    <citation type="journal article" date="2019" name="Int. J. Syst. Evol. Microbiol.">
        <title>The Global Catalogue of Microorganisms (GCM) 10K type strain sequencing project: providing services to taxonomists for standard genome sequencing and annotation.</title>
        <authorList>
            <consortium name="The Broad Institute Genomics Platform"/>
            <consortium name="The Broad Institute Genome Sequencing Center for Infectious Disease"/>
            <person name="Wu L."/>
            <person name="Ma J."/>
        </authorList>
    </citation>
    <scope>NUCLEOTIDE SEQUENCE [LARGE SCALE GENOMIC DNA]</scope>
    <source>
        <strain evidence="5">CCUG 57263</strain>
    </source>
</reference>
<dbReference type="PANTHER" id="PTHR38045">
    <property type="entry name" value="CHROMOSOME 1, WHOLE GENOME SHOTGUN SEQUENCE"/>
    <property type="match status" value="1"/>
</dbReference>
<feature type="region of interest" description="Disordered" evidence="2">
    <location>
        <begin position="544"/>
        <end position="565"/>
    </location>
</feature>
<comment type="caution">
    <text evidence="4">The sequence shown here is derived from an EMBL/GenBank/DDBJ whole genome shotgun (WGS) entry which is preliminary data.</text>
</comment>
<dbReference type="SMART" id="SM00635">
    <property type="entry name" value="BID_2"/>
    <property type="match status" value="1"/>
</dbReference>
<dbReference type="InterPro" id="IPR003343">
    <property type="entry name" value="Big_2"/>
</dbReference>
<dbReference type="EMBL" id="JBHTIU010000002">
    <property type="protein sequence ID" value="MFD0867686.1"/>
    <property type="molecule type" value="Genomic_DNA"/>
</dbReference>
<dbReference type="Gene3D" id="2.60.120.260">
    <property type="entry name" value="Galactose-binding domain-like"/>
    <property type="match status" value="3"/>
</dbReference>
<dbReference type="NCBIfam" id="NF012211">
    <property type="entry name" value="tand_rpt_95"/>
    <property type="match status" value="2"/>
</dbReference>
<dbReference type="InterPro" id="IPR000421">
    <property type="entry name" value="FA58C"/>
</dbReference>
<dbReference type="PANTHER" id="PTHR38045:SF1">
    <property type="entry name" value="HEPARINASE II_III-LIKE PROTEIN"/>
    <property type="match status" value="1"/>
</dbReference>
<dbReference type="InterPro" id="IPR008979">
    <property type="entry name" value="Galactose-bd-like_sf"/>
</dbReference>
<feature type="domain" description="F5/8 type C" evidence="3">
    <location>
        <begin position="1318"/>
        <end position="1456"/>
    </location>
</feature>
<dbReference type="Gene3D" id="1.50.10.100">
    <property type="entry name" value="Chondroitin AC/alginate lyase"/>
    <property type="match status" value="1"/>
</dbReference>
<gene>
    <name evidence="4" type="ORF">ACFQ03_00810</name>
</gene>
<dbReference type="Pfam" id="PF17963">
    <property type="entry name" value="Big_9"/>
    <property type="match status" value="2"/>
</dbReference>
<dbReference type="InterPro" id="IPR054563">
    <property type="entry name" value="HylB-like_N"/>
</dbReference>
<dbReference type="Pfam" id="PF00754">
    <property type="entry name" value="F5_F8_type_C"/>
    <property type="match status" value="1"/>
</dbReference>
<evidence type="ECO:0000256" key="2">
    <source>
        <dbReference type="SAM" id="MobiDB-lite"/>
    </source>
</evidence>
<protein>
    <submittedName>
        <fullName evidence="4">Ig-like domain-containing protein</fullName>
    </submittedName>
</protein>
<dbReference type="InterPro" id="IPR008929">
    <property type="entry name" value="Chondroitin_lyas"/>
</dbReference>
<dbReference type="Pfam" id="PF07940">
    <property type="entry name" value="Hepar_II_III_C"/>
    <property type="match status" value="1"/>
</dbReference>
<dbReference type="SUPFAM" id="SSF49373">
    <property type="entry name" value="Invasin/intimin cell-adhesion fragments"/>
    <property type="match status" value="1"/>
</dbReference>
<evidence type="ECO:0000259" key="3">
    <source>
        <dbReference type="PROSITE" id="PS50022"/>
    </source>
</evidence>
<dbReference type="SUPFAM" id="SSF48230">
    <property type="entry name" value="Chondroitin AC/alginate lyase"/>
    <property type="match status" value="1"/>
</dbReference>
<sequence>MIPRKWFSGTAVLLTLTLLVGTLFAGWGQLVYAESPEPDNLLQNGGYEVESGGIPAGWTPYRFSGNPEFTVDDTIAKEGNRSFRIHAAEPSRASLYQNVLIPDELKGRHFKFSQWIKTENVTGSGAFNRMFLINQNGGRTGDLIELKKVQGTADWIQIEGTIFVPKDSAVAGVKIENFLETGTGTAWFDDALLIGVESGPIGEEMVMNGDFEKRDDKGGFINWSNWIASGSPSIQADNEVYHSGQTSLRISAEQPSRAAVVQSVPLKPEHIGRAVKLQLWIKTEEATGGGVTRLQFTDSGGKRVGDLVYLDTLRGTNDWTLLERVVQIPDNAAVSAVKIENFLETGTGKVWFDDIRMVPWHSVEGIRLDQEQVSLQIGQSVTVNVYLTPPNASNPAVEWNSSNSDVASVEEGMVTAHSEGIAVIKAVTADGGHTASCVVLVGNQRGIAVFDYSADVNKNEYASGRIEGVSEQGLPLVYWKAMDAAQGVVYVQADGHWSYYPNDSFTGTDSFLVAVEDGRGSFAVSKVTVLVHPVNHAPVLEEGIQPTDKNTPVSGQIAASDPDGDPLVFTVEQQPQHGRLSMEESGKWTYTPNAEYVGADSFTVTASDPHGGTGRTIVRLYTAPTAEEIIAEIKASNPGNQHPRLLAEASDFERIRNLVSSDDRAASWFEGVRKEADSILPQPPAVYRKPDGLRLDSTAAKRVATLAFVYQITQDSKYAERAWVELEYAASDAYPDWSPQHFLDTATMTHGIALGYDWLYSYLSEEQRATVRQAIVNKGLKPAVPMYIDKTYWWVYNRDNWNFVSNGGMALGALAIADEEEQLAGLILREAFKSIQYGLTQYAPDGSAIEGPAYWEYGTISLVYFLSALETAVGHDYGFAERDGLFETPEFPIYIAGSTGGFNYSDNSAGLVPGRLLLWFANRFDKPEYTGYHRFATENNVAAGMYDLLWYRPEIYGAAEPADLDRYFGRPKAVTMRSSWNDRYGLFVGFKGGVNGAPHGDLDTGSFVFDAYGVRWAEDFGSEDYNVPGYWDNGVNGARWNYYRKRAEGHNTLVIQPSARADQREAAVSEIVRSEFNRPQGAFAITDMTPAYRDQAVSVRRGTALLDHRRQFLVQDEVENKVPSELYWFMHTRANIDIDDTGTSAVLSYGDKRLLVKILSPGEAKFSVMPAEPLPTSPNPSGQNPNIGVRKLAIHMEGVLNTTISVWMVPLMPGEPLPQQAPAVVPLDQWQVMEGELAEAGGITVDGQPVARFKSKKYVYEMELPADQEKPPVVNAVPSVDGHQVHVRQAEQIPGMARITVTDPSGVRSEGVYYIYFTSQAQYGIPADRPSWPIASVAASEDDGNVPENTIDGNLETRWSASGKQWISYDLGEIREVTAVSLAWYNGDTRTGFFNIEVSADGEQWTKVFDGSSSGRTKDHEVYPIAPVNARYVRVNGFGNNQNMWNSITETGIYGPAYELERVVLSIDQEEIKRKDRVPLEIQGYLNSSEPVDLAGAEIRYFTTDYKIARVEDGMVVTQKTGTAEIWAEVTLNGKKVASERLQIQVAKKNGNGPKKGD</sequence>
<dbReference type="InterPro" id="IPR008964">
    <property type="entry name" value="Invasin/intimin_cell_adhesion"/>
</dbReference>
<evidence type="ECO:0000256" key="1">
    <source>
        <dbReference type="ARBA" id="ARBA00004196"/>
    </source>
</evidence>
<dbReference type="Pfam" id="PF22637">
    <property type="entry name" value="CBM_4_9_1"/>
    <property type="match status" value="1"/>
</dbReference>
<dbReference type="Gene3D" id="2.60.40.3440">
    <property type="match status" value="2"/>
</dbReference>
<proteinExistence type="predicted"/>
<keyword evidence="5" id="KW-1185">Reference proteome</keyword>
<comment type="subcellular location">
    <subcellularLocation>
        <location evidence="1">Cell envelope</location>
    </subcellularLocation>
</comment>
<organism evidence="4 5">
    <name type="scientific">Paenibacillus residui</name>
    <dbReference type="NCBI Taxonomy" id="629724"/>
    <lineage>
        <taxon>Bacteria</taxon>
        <taxon>Bacillati</taxon>
        <taxon>Bacillota</taxon>
        <taxon>Bacilli</taxon>
        <taxon>Bacillales</taxon>
        <taxon>Paenibacillaceae</taxon>
        <taxon>Paenibacillus</taxon>
    </lineage>
</organism>
<dbReference type="RefSeq" id="WP_379285491.1">
    <property type="nucleotide sequence ID" value="NZ_JBHTIU010000002.1"/>
</dbReference>
<evidence type="ECO:0000313" key="5">
    <source>
        <dbReference type="Proteomes" id="UP001597120"/>
    </source>
</evidence>
<dbReference type="Gene3D" id="2.70.98.70">
    <property type="match status" value="1"/>
</dbReference>
<dbReference type="InterPro" id="IPR010221">
    <property type="entry name" value="VCBS_dom"/>
</dbReference>
<dbReference type="Pfam" id="PF02368">
    <property type="entry name" value="Big_2"/>
    <property type="match status" value="1"/>
</dbReference>
<dbReference type="Proteomes" id="UP001597120">
    <property type="component" value="Unassembled WGS sequence"/>
</dbReference>
<dbReference type="InterPro" id="IPR012480">
    <property type="entry name" value="Hepar_II_III_C"/>
</dbReference>
<name>A0ABW3D462_9BACL</name>
<accession>A0ABW3D462</accession>
<dbReference type="SUPFAM" id="SSF49785">
    <property type="entry name" value="Galactose-binding domain-like"/>
    <property type="match status" value="1"/>
</dbReference>
<dbReference type="Gene3D" id="2.60.40.1080">
    <property type="match status" value="1"/>
</dbReference>
<evidence type="ECO:0000313" key="4">
    <source>
        <dbReference type="EMBL" id="MFD0867686.1"/>
    </source>
</evidence>
<dbReference type="PROSITE" id="PS50022">
    <property type="entry name" value="FA58C_3"/>
    <property type="match status" value="1"/>
</dbReference>
<dbReference type="NCBIfam" id="TIGR01965">
    <property type="entry name" value="VCBS_repeat"/>
    <property type="match status" value="1"/>
</dbReference>